<dbReference type="InterPro" id="IPR019587">
    <property type="entry name" value="Polyketide_cyclase/dehydratase"/>
</dbReference>
<dbReference type="SUPFAM" id="SSF55961">
    <property type="entry name" value="Bet v1-like"/>
    <property type="match status" value="1"/>
</dbReference>
<dbReference type="Proteomes" id="UP001596990">
    <property type="component" value="Unassembled WGS sequence"/>
</dbReference>
<evidence type="ECO:0000313" key="2">
    <source>
        <dbReference type="Proteomes" id="UP001596990"/>
    </source>
</evidence>
<organism evidence="1 2">
    <name type="scientific">Thalassobacillus hwangdonensis</name>
    <dbReference type="NCBI Taxonomy" id="546108"/>
    <lineage>
        <taxon>Bacteria</taxon>
        <taxon>Bacillati</taxon>
        <taxon>Bacillota</taxon>
        <taxon>Bacilli</taxon>
        <taxon>Bacillales</taxon>
        <taxon>Bacillaceae</taxon>
        <taxon>Thalassobacillus</taxon>
    </lineage>
</organism>
<reference evidence="2" key="1">
    <citation type="journal article" date="2019" name="Int. J. Syst. Evol. Microbiol.">
        <title>The Global Catalogue of Microorganisms (GCM) 10K type strain sequencing project: providing services to taxonomists for standard genome sequencing and annotation.</title>
        <authorList>
            <consortium name="The Broad Institute Genomics Platform"/>
            <consortium name="The Broad Institute Genome Sequencing Center for Infectious Disease"/>
            <person name="Wu L."/>
            <person name="Ma J."/>
        </authorList>
    </citation>
    <scope>NUCLEOTIDE SEQUENCE [LARGE SCALE GENOMIC DNA]</scope>
    <source>
        <strain evidence="2">CCUG 56607</strain>
    </source>
</reference>
<sequence>MAFRQSVLINAPLDEVFNTATDFDNSPEIMDNVVEVEKLTEGPVGTGTKVKEVREIRGRKAEATLEIVEFVPNAKYSVQSVHGGVTIIYHYQFSDSGEGTRVEFNGELKTKGLKNLLMKPLMTAVIKKEDSDHLEKLKKYIED</sequence>
<gene>
    <name evidence="1" type="ORF">ACFQ2J_11460</name>
</gene>
<comment type="caution">
    <text evidence="1">The sequence shown here is derived from an EMBL/GenBank/DDBJ whole genome shotgun (WGS) entry which is preliminary data.</text>
</comment>
<keyword evidence="2" id="KW-1185">Reference proteome</keyword>
<proteinExistence type="predicted"/>
<protein>
    <submittedName>
        <fullName evidence="1">SRPBCC family protein</fullName>
    </submittedName>
</protein>
<dbReference type="Gene3D" id="3.30.530.20">
    <property type="match status" value="1"/>
</dbReference>
<dbReference type="EMBL" id="JBHTKL010000005">
    <property type="protein sequence ID" value="MFD1019791.1"/>
    <property type="molecule type" value="Genomic_DNA"/>
</dbReference>
<name>A0ABW3L351_9BACI</name>
<dbReference type="RefSeq" id="WP_386060265.1">
    <property type="nucleotide sequence ID" value="NZ_JBHTKL010000005.1"/>
</dbReference>
<accession>A0ABW3L351</accession>
<dbReference type="InterPro" id="IPR023393">
    <property type="entry name" value="START-like_dom_sf"/>
</dbReference>
<dbReference type="Pfam" id="PF10604">
    <property type="entry name" value="Polyketide_cyc2"/>
    <property type="match status" value="1"/>
</dbReference>
<evidence type="ECO:0000313" key="1">
    <source>
        <dbReference type="EMBL" id="MFD1019791.1"/>
    </source>
</evidence>